<accession>A0A6N9Z7V3</accession>
<dbReference type="Pfam" id="PF05866">
    <property type="entry name" value="RusA"/>
    <property type="match status" value="1"/>
</dbReference>
<dbReference type="RefSeq" id="WP_163232954.1">
    <property type="nucleotide sequence ID" value="NZ_WHZW01000034.1"/>
</dbReference>
<dbReference type="AlphaFoldDB" id="A0A6N9Z7V3"/>
<dbReference type="Gene3D" id="3.30.1330.70">
    <property type="entry name" value="Holliday junction resolvase RusA"/>
    <property type="match status" value="1"/>
</dbReference>
<reference evidence="1 2" key="1">
    <citation type="submission" date="2019-10" db="EMBL/GenBank/DDBJ databases">
        <title>Bifidobacterium from non-human primates.</title>
        <authorList>
            <person name="Modesto M."/>
        </authorList>
    </citation>
    <scope>NUCLEOTIDE SEQUENCE [LARGE SCALE GENOMIC DNA]</scope>
    <source>
        <strain evidence="1 2">TRE17</strain>
    </source>
</reference>
<dbReference type="InterPro" id="IPR036614">
    <property type="entry name" value="RusA-like_sf"/>
</dbReference>
<dbReference type="Proteomes" id="UP000469194">
    <property type="component" value="Unassembled WGS sequence"/>
</dbReference>
<sequence>MKPSEFVLSLPGDPVAKARPRVYQGHAITPKKTLHAEERIFAEFRRRYPSAKPFAGPVGVYAEFWMSKRGKPDIDNLLKLILDALNAVAYLDDSQIQRIGAIKIIPDQLVPGKRPGTTRKRRREDPYTYHGKEYEPHLLVRIKSLPEYDPAKNLEGDES</sequence>
<organism evidence="1 2">
    <name type="scientific">Bifidobacterium aerophilum</name>
    <dbReference type="NCBI Taxonomy" id="1798155"/>
    <lineage>
        <taxon>Bacteria</taxon>
        <taxon>Bacillati</taxon>
        <taxon>Actinomycetota</taxon>
        <taxon>Actinomycetes</taxon>
        <taxon>Bifidobacteriales</taxon>
        <taxon>Bifidobacteriaceae</taxon>
        <taxon>Bifidobacterium</taxon>
    </lineage>
</organism>
<dbReference type="InterPro" id="IPR008822">
    <property type="entry name" value="Endonuclease_RusA-like"/>
</dbReference>
<gene>
    <name evidence="1" type="ORF">GFD25_11460</name>
</gene>
<comment type="caution">
    <text evidence="1">The sequence shown here is derived from an EMBL/GenBank/DDBJ whole genome shotgun (WGS) entry which is preliminary data.</text>
</comment>
<keyword evidence="2" id="KW-1185">Reference proteome</keyword>
<dbReference type="GO" id="GO:0000287">
    <property type="term" value="F:magnesium ion binding"/>
    <property type="evidence" value="ECO:0007669"/>
    <property type="project" value="InterPro"/>
</dbReference>
<dbReference type="SUPFAM" id="SSF103084">
    <property type="entry name" value="Holliday junction resolvase RusA"/>
    <property type="match status" value="1"/>
</dbReference>
<protein>
    <submittedName>
        <fullName evidence="1">RusA family crossover junction endodeoxyribonuclease</fullName>
    </submittedName>
</protein>
<name>A0A6N9Z7V3_9BIFI</name>
<dbReference type="GO" id="GO:0006281">
    <property type="term" value="P:DNA repair"/>
    <property type="evidence" value="ECO:0007669"/>
    <property type="project" value="InterPro"/>
</dbReference>
<evidence type="ECO:0000313" key="1">
    <source>
        <dbReference type="EMBL" id="NEG90581.1"/>
    </source>
</evidence>
<dbReference type="GO" id="GO:0006310">
    <property type="term" value="P:DNA recombination"/>
    <property type="evidence" value="ECO:0007669"/>
    <property type="project" value="InterPro"/>
</dbReference>
<dbReference type="EMBL" id="WHZW01000034">
    <property type="protein sequence ID" value="NEG90581.1"/>
    <property type="molecule type" value="Genomic_DNA"/>
</dbReference>
<evidence type="ECO:0000313" key="2">
    <source>
        <dbReference type="Proteomes" id="UP000469194"/>
    </source>
</evidence>
<proteinExistence type="predicted"/>